<feature type="domain" description="Transposase DDE" evidence="1">
    <location>
        <begin position="34"/>
        <end position="354"/>
    </location>
</feature>
<protein>
    <recommendedName>
        <fullName evidence="1">Transposase DDE domain-containing protein</fullName>
    </recommendedName>
</protein>
<dbReference type="InterPro" id="IPR025668">
    <property type="entry name" value="Tnp_DDE_dom"/>
</dbReference>
<evidence type="ECO:0000313" key="3">
    <source>
        <dbReference type="Proteomes" id="UP001501444"/>
    </source>
</evidence>
<name>A0ABP5SJR9_9ACTN</name>
<comment type="caution">
    <text evidence="2">The sequence shown here is derived from an EMBL/GenBank/DDBJ whole genome shotgun (WGS) entry which is preliminary data.</text>
</comment>
<dbReference type="Pfam" id="PF13701">
    <property type="entry name" value="DDE_Tnp_1_4"/>
    <property type="match status" value="1"/>
</dbReference>
<dbReference type="EMBL" id="BAAARV010000008">
    <property type="protein sequence ID" value="GAA2332874.1"/>
    <property type="molecule type" value="Genomic_DNA"/>
</dbReference>
<accession>A0ABP5SJR9</accession>
<evidence type="ECO:0000313" key="2">
    <source>
        <dbReference type="EMBL" id="GAA2332874.1"/>
    </source>
</evidence>
<gene>
    <name evidence="2" type="ORF">GCM10010170_011980</name>
</gene>
<evidence type="ECO:0000259" key="1">
    <source>
        <dbReference type="Pfam" id="PF13701"/>
    </source>
</evidence>
<proteinExistence type="predicted"/>
<organism evidence="2 3">
    <name type="scientific">Dactylosporangium salmoneum</name>
    <dbReference type="NCBI Taxonomy" id="53361"/>
    <lineage>
        <taxon>Bacteria</taxon>
        <taxon>Bacillati</taxon>
        <taxon>Actinomycetota</taxon>
        <taxon>Actinomycetes</taxon>
        <taxon>Micromonosporales</taxon>
        <taxon>Micromonosporaceae</taxon>
        <taxon>Dactylosporangium</taxon>
    </lineage>
</organism>
<keyword evidence="3" id="KW-1185">Reference proteome</keyword>
<dbReference type="NCBIfam" id="NF033539">
    <property type="entry name" value="transpos_IS1380"/>
    <property type="match status" value="1"/>
</dbReference>
<dbReference type="Proteomes" id="UP001501444">
    <property type="component" value="Unassembled WGS sequence"/>
</dbReference>
<sequence>MARAQAREVAWAQRIETHGGLPQTTAAGSTVPGLVLDMDATIVPCHSDKESATPTWKSTFGYHPLLCFLDNTREALAGMLREGRAGSNTTADHVTVLDDALAQIPDVHRHGTPILIRSDSAGCTHGLLAHIRGLRNLGLDTRFSVGVAITEPIRQAILTAKQQSQWMPAVDAGGEPRDGAQVCELTGLVPDDGYPAGTRFIVRRERPHPGAQLSLFDTIEGMRHQVMATDTPPGDPTTGPIQYLEARHRAHARVEDRIRTGKDTGLGRFPSRAFAINEAWLQLALTGIDLLAWTQMLLLGGELAAAEPKKLRYRLLHVAARITRTARRTRLRIAETWPWATDLATAFARLAALPQPIT</sequence>
<dbReference type="InterPro" id="IPR047960">
    <property type="entry name" value="Transpos_IS1380"/>
</dbReference>
<reference evidence="3" key="1">
    <citation type="journal article" date="2019" name="Int. J. Syst. Evol. Microbiol.">
        <title>The Global Catalogue of Microorganisms (GCM) 10K type strain sequencing project: providing services to taxonomists for standard genome sequencing and annotation.</title>
        <authorList>
            <consortium name="The Broad Institute Genomics Platform"/>
            <consortium name="The Broad Institute Genome Sequencing Center for Infectious Disease"/>
            <person name="Wu L."/>
            <person name="Ma J."/>
        </authorList>
    </citation>
    <scope>NUCLEOTIDE SEQUENCE [LARGE SCALE GENOMIC DNA]</scope>
    <source>
        <strain evidence="3">JCM 3272</strain>
    </source>
</reference>